<evidence type="ECO:0000313" key="2">
    <source>
        <dbReference type="Proteomes" id="UP001069090"/>
    </source>
</evidence>
<dbReference type="EMBL" id="JAPTGG010000001">
    <property type="protein sequence ID" value="MCZ0863853.1"/>
    <property type="molecule type" value="Genomic_DNA"/>
</dbReference>
<dbReference type="InterPro" id="IPR021342">
    <property type="entry name" value="DUF2959"/>
</dbReference>
<proteinExistence type="predicted"/>
<reference evidence="1 2" key="1">
    <citation type="submission" date="2022-12" db="EMBL/GenBank/DDBJ databases">
        <title>Dasania phycosphaerae sp. nov., isolated from particulate material of the south coast of Korea.</title>
        <authorList>
            <person name="Jiang Y."/>
        </authorList>
    </citation>
    <scope>NUCLEOTIDE SEQUENCE [LARGE SCALE GENOMIC DNA]</scope>
    <source>
        <strain evidence="1 2">GY-19</strain>
    </source>
</reference>
<accession>A0A9J6RIN9</accession>
<dbReference type="Proteomes" id="UP001069090">
    <property type="component" value="Unassembled WGS sequence"/>
</dbReference>
<organism evidence="1 2">
    <name type="scientific">Dasania phycosphaerae</name>
    <dbReference type="NCBI Taxonomy" id="2950436"/>
    <lineage>
        <taxon>Bacteria</taxon>
        <taxon>Pseudomonadati</taxon>
        <taxon>Pseudomonadota</taxon>
        <taxon>Gammaproteobacteria</taxon>
        <taxon>Cellvibrionales</taxon>
        <taxon>Spongiibacteraceae</taxon>
        <taxon>Dasania</taxon>
    </lineage>
</organism>
<protein>
    <submittedName>
        <fullName evidence="1">DUF2959 domain-containing protein</fullName>
    </submittedName>
</protein>
<dbReference type="InterPro" id="IPR043473">
    <property type="entry name" value="S2_sf_CoV"/>
</dbReference>
<dbReference type="AlphaFoldDB" id="A0A9J6RIN9"/>
<sequence length="214" mass="24229">MLLRVLLISILFTLTACESTYFNAMEELGIHKRDILVDRIEDAQDAQQEGQEQFKTALEQFKEVVNFDGGELEEMYNRLNSAYEDSVDAANNISKRIDKVDSVANALFDEWQDELEQYTNSNLRRSSAAQLKSTQQRYSRLLKAMRKAESAIAPVLNTLRDNSLYLKHNLNARAISSLKGELGSVNRDVTALIKTMELAIQESNSFIKELKAGS</sequence>
<name>A0A9J6RIN9_9GAMM</name>
<dbReference type="Pfam" id="PF11172">
    <property type="entry name" value="DUF2959"/>
    <property type="match status" value="1"/>
</dbReference>
<keyword evidence="2" id="KW-1185">Reference proteome</keyword>
<dbReference type="RefSeq" id="WP_258330001.1">
    <property type="nucleotide sequence ID" value="NZ_JAPTGG010000001.1"/>
</dbReference>
<gene>
    <name evidence="1" type="ORF">O0V09_01495</name>
</gene>
<dbReference type="SUPFAM" id="SSF111474">
    <property type="entry name" value="Coronavirus S2 glycoprotein"/>
    <property type="match status" value="1"/>
</dbReference>
<evidence type="ECO:0000313" key="1">
    <source>
        <dbReference type="EMBL" id="MCZ0863853.1"/>
    </source>
</evidence>
<dbReference type="PROSITE" id="PS51257">
    <property type="entry name" value="PROKAR_LIPOPROTEIN"/>
    <property type="match status" value="1"/>
</dbReference>
<dbReference type="Gene3D" id="1.20.5.300">
    <property type="match status" value="1"/>
</dbReference>
<comment type="caution">
    <text evidence="1">The sequence shown here is derived from an EMBL/GenBank/DDBJ whole genome shotgun (WGS) entry which is preliminary data.</text>
</comment>